<sequence length="176" mass="18312">MDLIQMLASAANNIASAGTDLVLTLGGVGGLALLVFYFNNVASQARRGQVKDDASKFVAVILLCCCLITLHSVMNATSRQMALGDVTFGAITYVSEGKYGPAAIAVNACLTLLQALGACFALSGLGRLRRSLKDGHTGLSAGEDISGGVKRLICGVMLACNPQLLDALQNTLNIHW</sequence>
<feature type="transmembrane region" description="Helical" evidence="1">
    <location>
        <begin position="102"/>
        <end position="125"/>
    </location>
</feature>
<protein>
    <submittedName>
        <fullName evidence="2">TraQ</fullName>
    </submittedName>
</protein>
<evidence type="ECO:0000256" key="1">
    <source>
        <dbReference type="SAM" id="Phobius"/>
    </source>
</evidence>
<feature type="transmembrane region" description="Helical" evidence="1">
    <location>
        <begin position="54"/>
        <end position="74"/>
    </location>
</feature>
<dbReference type="Proteomes" id="UP000321126">
    <property type="component" value="Unassembled WGS sequence"/>
</dbReference>
<comment type="caution">
    <text evidence="2">The sequence shown here is derived from an EMBL/GenBank/DDBJ whole genome shotgun (WGS) entry which is preliminary data.</text>
</comment>
<dbReference type="InterPro" id="IPR048039">
    <property type="entry name" value="TraQ-like"/>
</dbReference>
<dbReference type="RefSeq" id="WP_147882481.1">
    <property type="nucleotide sequence ID" value="NZ_VOUQ01000015.1"/>
</dbReference>
<keyword evidence="1" id="KW-0472">Membrane</keyword>
<name>A0A5C7BVI0_SERMA</name>
<evidence type="ECO:0000313" key="2">
    <source>
        <dbReference type="EMBL" id="TXE28339.1"/>
    </source>
</evidence>
<evidence type="ECO:0000313" key="3">
    <source>
        <dbReference type="Proteomes" id="UP000321126"/>
    </source>
</evidence>
<proteinExistence type="predicted"/>
<accession>A0A5C7BVI0</accession>
<organism evidence="2 3">
    <name type="scientific">Serratia marcescens</name>
    <dbReference type="NCBI Taxonomy" id="615"/>
    <lineage>
        <taxon>Bacteria</taxon>
        <taxon>Pseudomonadati</taxon>
        <taxon>Pseudomonadota</taxon>
        <taxon>Gammaproteobacteria</taxon>
        <taxon>Enterobacterales</taxon>
        <taxon>Yersiniaceae</taxon>
        <taxon>Serratia</taxon>
    </lineage>
</organism>
<gene>
    <name evidence="2" type="ORF">FOT62_21480</name>
</gene>
<reference evidence="2 3" key="1">
    <citation type="submission" date="2019-07" db="EMBL/GenBank/DDBJ databases">
        <title>Serratia strains were isolated from fresh produce.</title>
        <authorList>
            <person name="Cho G.-S."/>
            <person name="Stein M."/>
            <person name="Lee W."/>
            <person name="Suh S.H."/>
            <person name="Franz C.M.A.P."/>
        </authorList>
    </citation>
    <scope>NUCLEOTIDE SEQUENCE [LARGE SCALE GENOMIC DNA]</scope>
    <source>
        <strain evidence="2 3">S16</strain>
    </source>
</reference>
<feature type="transmembrane region" description="Helical" evidence="1">
    <location>
        <begin position="21"/>
        <end position="42"/>
    </location>
</feature>
<dbReference type="NCBIfam" id="NF033883">
    <property type="entry name" value="conj_TraQ_IncI1"/>
    <property type="match status" value="1"/>
</dbReference>
<dbReference type="AlphaFoldDB" id="A0A5C7BVI0"/>
<keyword evidence="1" id="KW-1133">Transmembrane helix</keyword>
<keyword evidence="1" id="KW-0812">Transmembrane</keyword>
<dbReference type="EMBL" id="VOUQ01000015">
    <property type="protein sequence ID" value="TXE28339.1"/>
    <property type="molecule type" value="Genomic_DNA"/>
</dbReference>